<dbReference type="AlphaFoldDB" id="A0AAW1IJC4"/>
<evidence type="ECO:0000313" key="2">
    <source>
        <dbReference type="Proteomes" id="UP001443914"/>
    </source>
</evidence>
<comment type="caution">
    <text evidence="1">The sequence shown here is derived from an EMBL/GenBank/DDBJ whole genome shotgun (WGS) entry which is preliminary data.</text>
</comment>
<evidence type="ECO:0000313" key="1">
    <source>
        <dbReference type="EMBL" id="KAK9689452.1"/>
    </source>
</evidence>
<reference evidence="1" key="1">
    <citation type="submission" date="2024-03" db="EMBL/GenBank/DDBJ databases">
        <title>WGS assembly of Saponaria officinalis var. Norfolk2.</title>
        <authorList>
            <person name="Jenkins J."/>
            <person name="Shu S."/>
            <person name="Grimwood J."/>
            <person name="Barry K."/>
            <person name="Goodstein D."/>
            <person name="Schmutz J."/>
            <person name="Leebens-Mack J."/>
            <person name="Osbourn A."/>
        </authorList>
    </citation>
    <scope>NUCLEOTIDE SEQUENCE [LARGE SCALE GENOMIC DNA]</scope>
    <source>
        <strain evidence="1">JIC</strain>
    </source>
</reference>
<dbReference type="Proteomes" id="UP001443914">
    <property type="component" value="Unassembled WGS sequence"/>
</dbReference>
<protein>
    <submittedName>
        <fullName evidence="1">Uncharacterized protein</fullName>
    </submittedName>
</protein>
<dbReference type="PANTHER" id="PTHR33116">
    <property type="entry name" value="REVERSE TRANSCRIPTASE ZINC-BINDING DOMAIN-CONTAINING PROTEIN-RELATED-RELATED"/>
    <property type="match status" value="1"/>
</dbReference>
<proteinExistence type="predicted"/>
<organism evidence="1 2">
    <name type="scientific">Saponaria officinalis</name>
    <name type="common">Common soapwort</name>
    <name type="synonym">Lychnis saponaria</name>
    <dbReference type="NCBI Taxonomy" id="3572"/>
    <lineage>
        <taxon>Eukaryota</taxon>
        <taxon>Viridiplantae</taxon>
        <taxon>Streptophyta</taxon>
        <taxon>Embryophyta</taxon>
        <taxon>Tracheophyta</taxon>
        <taxon>Spermatophyta</taxon>
        <taxon>Magnoliopsida</taxon>
        <taxon>eudicotyledons</taxon>
        <taxon>Gunneridae</taxon>
        <taxon>Pentapetalae</taxon>
        <taxon>Caryophyllales</taxon>
        <taxon>Caryophyllaceae</taxon>
        <taxon>Caryophylleae</taxon>
        <taxon>Saponaria</taxon>
    </lineage>
</organism>
<name>A0AAW1IJC4_SAPOF</name>
<sequence length="233" mass="26074">MQSTKIPRTVCDSIDRKSKRFLWGGDEDKKSVHLLSWETIHRPKSAGGLGITSARQANAVFLTKLGHRALTEHTSLWSRVLHFKYCNGRCDIDMFQPKQGMSNVWAGITSQANTISQGTAMAIGNGRNTLFWDHCWLDENCLSDKATAPIPTKILGATVSEMWCESTGWKWDTFANYLPDIELKKIASFSLCHDPDQADTVFWKGTTSGRFSIRSALGFLKSPNDDSDHESPM</sequence>
<keyword evidence="2" id="KW-1185">Reference proteome</keyword>
<dbReference type="EMBL" id="JBDFQZ010000009">
    <property type="protein sequence ID" value="KAK9689452.1"/>
    <property type="molecule type" value="Genomic_DNA"/>
</dbReference>
<dbReference type="PANTHER" id="PTHR33116:SF78">
    <property type="entry name" value="OS12G0587133 PROTEIN"/>
    <property type="match status" value="1"/>
</dbReference>
<gene>
    <name evidence="1" type="ORF">RND81_09G059900</name>
</gene>
<accession>A0AAW1IJC4</accession>